<proteinExistence type="inferred from homology"/>
<sequence length="439" mass="47503">MSPENASPNRLQPLCDPAVPLTWTPTSPCTGSSRWTTGRMTTTLIMGCLSLCLIALDTPVPLNAYMTPPAARVAPMQASSSTLTHAAQLRPAQRWYTQRPNEGLQYQGLRQQPARTFRGWWLEADSVSVPVPDSDSVSAQVGPADLDPHVKTYLAVNSAVLCVGGFMAWSTWSILRDLIAGATASLGVMSIGYPLDTAKTRVQIGQPAVDKDGLIGLYRGIPIGLLRESATAAIYIAVCGFLKMHLLPQTHPTAFTLVLFFVVGAVACVASSVARVPLELISKQIQSRQSTSTVAAAKKVFTGPDACSTLRRSWQVVLLREVPYGAFQIMFFEFAKMSLEFLGTWNVPIFIQRMLWGAAAGAGASFLTTPCDVITSRVMTRLSGDGDGPAPTVWQTIRTMYKDEGWKVFWTGSMFRAAVYTPGTCLFFTIFETVGSALG</sequence>
<organism evidence="11">
    <name type="scientific">Eutreptiella gymnastica</name>
    <dbReference type="NCBI Taxonomy" id="73025"/>
    <lineage>
        <taxon>Eukaryota</taxon>
        <taxon>Discoba</taxon>
        <taxon>Euglenozoa</taxon>
        <taxon>Euglenida</taxon>
        <taxon>Spirocuta</taxon>
        <taxon>Euglenophyceae</taxon>
        <taxon>Eutreptiales</taxon>
        <taxon>Eutreptiaceae</taxon>
        <taxon>Eutreptiella</taxon>
    </lineage>
</organism>
<accession>A0A7S4LKL7</accession>
<evidence type="ECO:0000256" key="2">
    <source>
        <dbReference type="ARBA" id="ARBA00006375"/>
    </source>
</evidence>
<reference evidence="11" key="1">
    <citation type="submission" date="2021-01" db="EMBL/GenBank/DDBJ databases">
        <authorList>
            <person name="Corre E."/>
            <person name="Pelletier E."/>
            <person name="Niang G."/>
            <person name="Scheremetjew M."/>
            <person name="Finn R."/>
            <person name="Kale V."/>
            <person name="Holt S."/>
            <person name="Cochrane G."/>
            <person name="Meng A."/>
            <person name="Brown T."/>
            <person name="Cohen L."/>
        </authorList>
    </citation>
    <scope>NUCLEOTIDE SEQUENCE</scope>
    <source>
        <strain evidence="11">CCMP1594</strain>
    </source>
</reference>
<comment type="subcellular location">
    <subcellularLocation>
        <location evidence="1">Membrane</location>
        <topology evidence="1">Multi-pass membrane protein</topology>
    </subcellularLocation>
</comment>
<keyword evidence="4 8" id="KW-0812">Transmembrane</keyword>
<comment type="similarity">
    <text evidence="2 9">Belongs to the mitochondrial carrier (TC 2.A.29) family.</text>
</comment>
<evidence type="ECO:0000313" key="11">
    <source>
        <dbReference type="EMBL" id="CAE0835571.1"/>
    </source>
</evidence>
<dbReference type="PROSITE" id="PS50920">
    <property type="entry name" value="SOLCAR"/>
    <property type="match status" value="3"/>
</dbReference>
<evidence type="ECO:0000256" key="3">
    <source>
        <dbReference type="ARBA" id="ARBA00022448"/>
    </source>
</evidence>
<keyword evidence="5" id="KW-0677">Repeat</keyword>
<dbReference type="PANTHER" id="PTHR45667">
    <property type="entry name" value="S-ADENOSYLMETHIONINE MITOCHONDRIAL CARRIER PROTEIN"/>
    <property type="match status" value="1"/>
</dbReference>
<dbReference type="EMBL" id="HBJA01136454">
    <property type="protein sequence ID" value="CAE0835571.1"/>
    <property type="molecule type" value="Transcribed_RNA"/>
</dbReference>
<dbReference type="Gene3D" id="1.50.40.10">
    <property type="entry name" value="Mitochondrial carrier domain"/>
    <property type="match status" value="1"/>
</dbReference>
<dbReference type="GO" id="GO:0016020">
    <property type="term" value="C:membrane"/>
    <property type="evidence" value="ECO:0007669"/>
    <property type="project" value="UniProtKB-SubCell"/>
</dbReference>
<dbReference type="AlphaFoldDB" id="A0A7S4LKL7"/>
<evidence type="ECO:0008006" key="12">
    <source>
        <dbReference type="Google" id="ProtNLM"/>
    </source>
</evidence>
<evidence type="ECO:0000256" key="5">
    <source>
        <dbReference type="ARBA" id="ARBA00022737"/>
    </source>
</evidence>
<dbReference type="InterPro" id="IPR023395">
    <property type="entry name" value="MCP_dom_sf"/>
</dbReference>
<feature type="repeat" description="Solcar" evidence="8">
    <location>
        <begin position="172"/>
        <end position="245"/>
    </location>
</feature>
<protein>
    <recommendedName>
        <fullName evidence="12">ADP,ATP carrier protein</fullName>
    </recommendedName>
</protein>
<feature type="transmembrane region" description="Helical" evidence="10">
    <location>
        <begin position="254"/>
        <end position="278"/>
    </location>
</feature>
<feature type="transmembrane region" description="Helical" evidence="10">
    <location>
        <begin position="153"/>
        <end position="172"/>
    </location>
</feature>
<dbReference type="Pfam" id="PF00153">
    <property type="entry name" value="Mito_carr"/>
    <property type="match status" value="3"/>
</dbReference>
<dbReference type="SUPFAM" id="SSF103506">
    <property type="entry name" value="Mitochondrial carrier"/>
    <property type="match status" value="1"/>
</dbReference>
<evidence type="ECO:0000256" key="4">
    <source>
        <dbReference type="ARBA" id="ARBA00022692"/>
    </source>
</evidence>
<feature type="repeat" description="Solcar" evidence="8">
    <location>
        <begin position="348"/>
        <end position="437"/>
    </location>
</feature>
<keyword evidence="7 8" id="KW-0472">Membrane</keyword>
<evidence type="ECO:0000256" key="6">
    <source>
        <dbReference type="ARBA" id="ARBA00022989"/>
    </source>
</evidence>
<keyword evidence="3 9" id="KW-0813">Transport</keyword>
<dbReference type="InterPro" id="IPR018108">
    <property type="entry name" value="MCP_transmembrane"/>
</dbReference>
<evidence type="ECO:0000256" key="10">
    <source>
        <dbReference type="SAM" id="Phobius"/>
    </source>
</evidence>
<evidence type="ECO:0000256" key="1">
    <source>
        <dbReference type="ARBA" id="ARBA00004141"/>
    </source>
</evidence>
<name>A0A7S4LKL7_9EUGL</name>
<feature type="repeat" description="Solcar" evidence="8">
    <location>
        <begin position="255"/>
        <end position="338"/>
    </location>
</feature>
<gene>
    <name evidence="11" type="ORF">EGYM00163_LOCUS46921</name>
</gene>
<evidence type="ECO:0000256" key="9">
    <source>
        <dbReference type="RuleBase" id="RU000488"/>
    </source>
</evidence>
<evidence type="ECO:0000256" key="8">
    <source>
        <dbReference type="PROSITE-ProRule" id="PRU00282"/>
    </source>
</evidence>
<evidence type="ECO:0000256" key="7">
    <source>
        <dbReference type="ARBA" id="ARBA00023136"/>
    </source>
</evidence>
<keyword evidence="6 10" id="KW-1133">Transmembrane helix</keyword>